<protein>
    <recommendedName>
        <fullName evidence="5">LTXXQ motif family protein</fullName>
    </recommendedName>
</protein>
<gene>
    <name evidence="3" type="ORF">ACFOW1_06545</name>
</gene>
<accession>A0ABV8PX48</accession>
<evidence type="ECO:0000313" key="3">
    <source>
        <dbReference type="EMBL" id="MFC4231539.1"/>
    </source>
</evidence>
<organism evidence="3 4">
    <name type="scientific">Parasediminibacterium paludis</name>
    <dbReference type="NCBI Taxonomy" id="908966"/>
    <lineage>
        <taxon>Bacteria</taxon>
        <taxon>Pseudomonadati</taxon>
        <taxon>Bacteroidota</taxon>
        <taxon>Chitinophagia</taxon>
        <taxon>Chitinophagales</taxon>
        <taxon>Chitinophagaceae</taxon>
        <taxon>Parasediminibacterium</taxon>
    </lineage>
</organism>
<keyword evidence="4" id="KW-1185">Reference proteome</keyword>
<evidence type="ECO:0000256" key="1">
    <source>
        <dbReference type="SAM" id="MobiDB-lite"/>
    </source>
</evidence>
<keyword evidence="2" id="KW-0732">Signal</keyword>
<dbReference type="RefSeq" id="WP_379013049.1">
    <property type="nucleotide sequence ID" value="NZ_JBHSDC010000009.1"/>
</dbReference>
<dbReference type="Proteomes" id="UP001595906">
    <property type="component" value="Unassembled WGS sequence"/>
</dbReference>
<evidence type="ECO:0008006" key="5">
    <source>
        <dbReference type="Google" id="ProtNLM"/>
    </source>
</evidence>
<dbReference type="EMBL" id="JBHSDC010000009">
    <property type="protein sequence ID" value="MFC4231539.1"/>
    <property type="molecule type" value="Genomic_DNA"/>
</dbReference>
<comment type="caution">
    <text evidence="3">The sequence shown here is derived from an EMBL/GenBank/DDBJ whole genome shotgun (WGS) entry which is preliminary data.</text>
</comment>
<evidence type="ECO:0000313" key="4">
    <source>
        <dbReference type="Proteomes" id="UP001595906"/>
    </source>
</evidence>
<proteinExistence type="predicted"/>
<feature type="signal peptide" evidence="2">
    <location>
        <begin position="1"/>
        <end position="20"/>
    </location>
</feature>
<evidence type="ECO:0000256" key="2">
    <source>
        <dbReference type="SAM" id="SignalP"/>
    </source>
</evidence>
<feature type="chain" id="PRO_5046399299" description="LTXXQ motif family protein" evidence="2">
    <location>
        <begin position="21"/>
        <end position="144"/>
    </location>
</feature>
<name>A0ABV8PX48_9BACT</name>
<reference evidence="4" key="1">
    <citation type="journal article" date="2019" name="Int. J. Syst. Evol. Microbiol.">
        <title>The Global Catalogue of Microorganisms (GCM) 10K type strain sequencing project: providing services to taxonomists for standard genome sequencing and annotation.</title>
        <authorList>
            <consortium name="The Broad Institute Genomics Platform"/>
            <consortium name="The Broad Institute Genome Sequencing Center for Infectious Disease"/>
            <person name="Wu L."/>
            <person name="Ma J."/>
        </authorList>
    </citation>
    <scope>NUCLEOTIDE SEQUENCE [LARGE SCALE GENOMIC DNA]</scope>
    <source>
        <strain evidence="4">CECT 8010</strain>
    </source>
</reference>
<feature type="region of interest" description="Disordered" evidence="1">
    <location>
        <begin position="119"/>
        <end position="144"/>
    </location>
</feature>
<sequence>MKKQMLVAVAMLLIAGFAQAQADQNGRPPKPPTPEERLKHVSEELNKQMELTAMQKEKILAAYKVFFADMEKNKSKDAMQPPLPPPPVSKEIADKLSAERDAKVKAVLTAAQYQKYVEIEKKMRPKHPGKPGDDKGPNQPPMED</sequence>